<evidence type="ECO:0008006" key="4">
    <source>
        <dbReference type="Google" id="ProtNLM"/>
    </source>
</evidence>
<evidence type="ECO:0000313" key="3">
    <source>
        <dbReference type="Proteomes" id="UP001187682"/>
    </source>
</evidence>
<evidence type="ECO:0000313" key="2">
    <source>
        <dbReference type="EMBL" id="SPO01657.1"/>
    </source>
</evidence>
<proteinExistence type="predicted"/>
<dbReference type="PANTHER" id="PTHR42085:SF2">
    <property type="entry name" value="F-BOX DOMAIN-CONTAINING PROTEIN"/>
    <property type="match status" value="1"/>
</dbReference>
<dbReference type="PANTHER" id="PTHR42085">
    <property type="entry name" value="F-BOX DOMAIN-CONTAINING PROTEIN"/>
    <property type="match status" value="1"/>
</dbReference>
<dbReference type="EMBL" id="ONZQ02000005">
    <property type="protein sequence ID" value="SPO01657.1"/>
    <property type="molecule type" value="Genomic_DNA"/>
</dbReference>
<reference evidence="2" key="1">
    <citation type="submission" date="2018-03" db="EMBL/GenBank/DDBJ databases">
        <authorList>
            <person name="Guldener U."/>
        </authorList>
    </citation>
    <scope>NUCLEOTIDE SEQUENCE</scope>
</reference>
<dbReference type="Proteomes" id="UP001187682">
    <property type="component" value="Unassembled WGS sequence"/>
</dbReference>
<feature type="region of interest" description="Disordered" evidence="1">
    <location>
        <begin position="1"/>
        <end position="24"/>
    </location>
</feature>
<dbReference type="AlphaFoldDB" id="A0AAE8MW80"/>
<accession>A0AAE8MW80</accession>
<gene>
    <name evidence="2" type="ORF">DNG_04330</name>
</gene>
<comment type="caution">
    <text evidence="2">The sequence shown here is derived from an EMBL/GenBank/DDBJ whole genome shotgun (WGS) entry which is preliminary data.</text>
</comment>
<name>A0AAE8MW80_9PEZI</name>
<dbReference type="InterPro" id="IPR038883">
    <property type="entry name" value="AN11006-like"/>
</dbReference>
<keyword evidence="3" id="KW-1185">Reference proteome</keyword>
<evidence type="ECO:0000256" key="1">
    <source>
        <dbReference type="SAM" id="MobiDB-lite"/>
    </source>
</evidence>
<protein>
    <recommendedName>
        <fullName evidence="4">F-box domain-containing protein</fullName>
    </recommendedName>
</protein>
<organism evidence="2 3">
    <name type="scientific">Cephalotrichum gorgonifer</name>
    <dbReference type="NCBI Taxonomy" id="2041049"/>
    <lineage>
        <taxon>Eukaryota</taxon>
        <taxon>Fungi</taxon>
        <taxon>Dikarya</taxon>
        <taxon>Ascomycota</taxon>
        <taxon>Pezizomycotina</taxon>
        <taxon>Sordariomycetes</taxon>
        <taxon>Hypocreomycetidae</taxon>
        <taxon>Microascales</taxon>
        <taxon>Microascaceae</taxon>
        <taxon>Cephalotrichum</taxon>
    </lineage>
</organism>
<sequence length="630" mass="71869">MASAGGSEPSGYANEQEHQPSHAQRKMPLCDTFPFEDLPFAIRRRVYLLLGLPTLECISLNTIPKVVPTDVVKSFRAKDHLATPPRACDLYGMNDKASQQGYRRGPIYTLLRVSKAICKEIRSIFFSENAITVAQHQWGGLRGLEDIGPQAWRDLRELVVRLEPCHCPTQFCTRARGWVANPRGPNPVNELYDFLAGHKYRDVKHCRMLSDGNPNDQNAFLQWERICAGIAEHGRPGRLRVLFFGTAGDVEMARRITAPLFKLPRPLDIKISFCNPPDLFSPPDKFSALRDVAMDVTLRILDGPPPSDKPFRFMDLPVEIQMRILEYTPLGQLRSVKVAPGGRECFYPLRRCSGRWFQCRPDREDRGFRERRGFPAWGFRGDDTVLPERCKAFCRAHAAAFHKGCIDYPPSLLWCLVSRRFRDLARRVFYSAIRFTLLSEYSSSVYRTFTNAETARRYGPGAFLTVLQRHRSTRSLRCFRLLDLVFPVLSSESMAPARPSWALWLETVKVLATGADLPKLVLTVCFPISIPGRHWGPQELLDTDREGWKEQKKAEGWEDLEETYMQILQCLQSLVDLRALFVYVPWPVGPGWAAEERGMAERKLERAVMGTSYDSRLLGKAVDHPYGRGF</sequence>